<dbReference type="GO" id="GO:0005524">
    <property type="term" value="F:ATP binding"/>
    <property type="evidence" value="ECO:0007669"/>
    <property type="project" value="UniProtKB-KW"/>
</dbReference>
<dbReference type="InterPro" id="IPR001270">
    <property type="entry name" value="ClpA/B"/>
</dbReference>
<proteinExistence type="predicted"/>
<dbReference type="InterPro" id="IPR003959">
    <property type="entry name" value="ATPase_AAA_core"/>
</dbReference>
<evidence type="ECO:0000256" key="2">
    <source>
        <dbReference type="ARBA" id="ARBA00022741"/>
    </source>
</evidence>
<dbReference type="InterPro" id="IPR050130">
    <property type="entry name" value="ClpA_ClpB"/>
</dbReference>
<evidence type="ECO:0000256" key="5">
    <source>
        <dbReference type="PROSITE-ProRule" id="PRU01251"/>
    </source>
</evidence>
<dbReference type="SMART" id="SM00382">
    <property type="entry name" value="AAA"/>
    <property type="match status" value="2"/>
</dbReference>
<dbReference type="PROSITE" id="PS00870">
    <property type="entry name" value="CLPAB_1"/>
    <property type="match status" value="1"/>
</dbReference>
<dbReference type="InterPro" id="IPR036628">
    <property type="entry name" value="Clp_N_dom_sf"/>
</dbReference>
<dbReference type="Pfam" id="PF17871">
    <property type="entry name" value="AAA_lid_9"/>
    <property type="match status" value="1"/>
</dbReference>
<protein>
    <recommendedName>
        <fullName evidence="6">Clp R domain-containing protein</fullName>
    </recommendedName>
</protein>
<dbReference type="InterPro" id="IPR003593">
    <property type="entry name" value="AAA+_ATPase"/>
</dbReference>
<dbReference type="Pfam" id="PF10431">
    <property type="entry name" value="ClpB_D2-small"/>
    <property type="match status" value="1"/>
</dbReference>
<dbReference type="Gene3D" id="1.10.8.60">
    <property type="match status" value="2"/>
</dbReference>
<comment type="caution">
    <text evidence="7">The sequence shown here is derived from an EMBL/GenBank/DDBJ whole genome shotgun (WGS) entry which is preliminary data.</text>
</comment>
<reference evidence="7 8" key="1">
    <citation type="journal article" date="2016" name="Nat. Commun.">
        <title>Thousands of microbial genomes shed light on interconnected biogeochemical processes in an aquifer system.</title>
        <authorList>
            <person name="Anantharaman K."/>
            <person name="Brown C.T."/>
            <person name="Hug L.A."/>
            <person name="Sharon I."/>
            <person name="Castelle C.J."/>
            <person name="Probst A.J."/>
            <person name="Thomas B.C."/>
            <person name="Singh A."/>
            <person name="Wilkins M.J."/>
            <person name="Karaoz U."/>
            <person name="Brodie E.L."/>
            <person name="Williams K.H."/>
            <person name="Hubbard S.S."/>
            <person name="Banfield J.F."/>
        </authorList>
    </citation>
    <scope>NUCLEOTIDE SEQUENCE [LARGE SCALE GENOMIC DNA]</scope>
</reference>
<sequence length="823" mass="91373">MNDKFSSRAKNALKTAQNIARELEYNYTGTEHLLFGIVSEFSSFASEVILKNKINEEVLRLELARRRKQTLIPLAKISPELKACLEKAAIIASKYQYQFIGTEHFLYGIVDSEPNEAQQILSTLKISPAEIKKNLLSIFENVSKFPEPIVRESPKIQEEMNAGAGALNFFTADLTARAKNGQIDPLIGRKDEVERLISILNRRHKNNPVLIGEPGVGKTAIVEGLALAIREKKVSRSLAGKRILALDLALMVAGSMFRGEFENRLKQVLEEIKDAGDVILFIDELHTLVGAGATAGSLDAANILKPALARGEIRAIGATTFGEYKKHIESDPALERRFQPIHVREPDHTETLEILKGLRPHYERHHEVKISDDALNEAVKLSVRYITDRFLPDKAIDLVDETAAYHKMLHDQKHPGPVRMNIEQDLAELGSKKKQAVLNRNFEQAAAIRSQEGLLMKYQDDLGKKKLPSTGTLEITGPHIAASVARITGIPVSTLLKKDRAQLINLEKKMKTKIVGQDAALAEIASAIRRSRAGISAAVRPFGSFMFLGPSGVGKTLLAKLLAKELFGSEKALVRIDMSELMERHNVARLIGAPAGYVGFEEGGRLTEIVRRRPYSVVLFDEIEKAHTDVFNLLLQILEEGQLTDAAGKTVNFRNTLIIMTSNLGLGAFNKAAAEFGFGQNQKAALDMRKATASVMDAVKSHFRTEFLNRIDKILVFEPLKPDDLKKIARLELENLKLHLRELGINLLVSENVFTYLAETSFDAEQGARKIRKNIQEFVEDLIAKKIIAGKLKSGQIIELTISSSPRRGKKTLEVKISSRVIA</sequence>
<keyword evidence="2" id="KW-0547">Nucleotide-binding</keyword>
<dbReference type="Gene3D" id="3.40.50.300">
    <property type="entry name" value="P-loop containing nucleotide triphosphate hydrolases"/>
    <property type="match status" value="2"/>
</dbReference>
<dbReference type="FunFam" id="3.40.50.300:FF:000025">
    <property type="entry name" value="ATP-dependent Clp protease subunit"/>
    <property type="match status" value="1"/>
</dbReference>
<dbReference type="Pfam" id="PF07724">
    <property type="entry name" value="AAA_2"/>
    <property type="match status" value="1"/>
</dbReference>
<dbReference type="Pfam" id="PF00004">
    <property type="entry name" value="AAA"/>
    <property type="match status" value="1"/>
</dbReference>
<name>A0A1F5QA82_9BACT</name>
<dbReference type="PRINTS" id="PR00300">
    <property type="entry name" value="CLPPROTEASEA"/>
</dbReference>
<dbReference type="InterPro" id="IPR018368">
    <property type="entry name" value="ClpA/B_CS1"/>
</dbReference>
<dbReference type="FunFam" id="3.40.50.300:FF:000010">
    <property type="entry name" value="Chaperone clpB 1, putative"/>
    <property type="match status" value="1"/>
</dbReference>
<dbReference type="GO" id="GO:0005737">
    <property type="term" value="C:cytoplasm"/>
    <property type="evidence" value="ECO:0007669"/>
    <property type="project" value="TreeGrafter"/>
</dbReference>
<evidence type="ECO:0000256" key="3">
    <source>
        <dbReference type="ARBA" id="ARBA00022840"/>
    </source>
</evidence>
<dbReference type="Gene3D" id="1.10.1780.10">
    <property type="entry name" value="Clp, N-terminal domain"/>
    <property type="match status" value="1"/>
</dbReference>
<dbReference type="GO" id="GO:0034605">
    <property type="term" value="P:cellular response to heat"/>
    <property type="evidence" value="ECO:0007669"/>
    <property type="project" value="TreeGrafter"/>
</dbReference>
<dbReference type="CDD" id="cd00009">
    <property type="entry name" value="AAA"/>
    <property type="match status" value="1"/>
</dbReference>
<dbReference type="SMART" id="SM01086">
    <property type="entry name" value="ClpB_D2-small"/>
    <property type="match status" value="1"/>
</dbReference>
<dbReference type="EMBL" id="MFFF01000024">
    <property type="protein sequence ID" value="OGE99016.1"/>
    <property type="molecule type" value="Genomic_DNA"/>
</dbReference>
<keyword evidence="4" id="KW-0143">Chaperone</keyword>
<dbReference type="PROSITE" id="PS51903">
    <property type="entry name" value="CLP_R"/>
    <property type="match status" value="1"/>
</dbReference>
<evidence type="ECO:0000256" key="4">
    <source>
        <dbReference type="ARBA" id="ARBA00023186"/>
    </source>
</evidence>
<dbReference type="PANTHER" id="PTHR11638:SF175">
    <property type="entry name" value="ATP-DEPENDENT CLP PROTEASE, ATP-BINDING SUBUNIT CLPC"/>
    <property type="match status" value="1"/>
</dbReference>
<evidence type="ECO:0000313" key="7">
    <source>
        <dbReference type="EMBL" id="OGE99016.1"/>
    </source>
</evidence>
<keyword evidence="1 5" id="KW-0677">Repeat</keyword>
<evidence type="ECO:0000313" key="8">
    <source>
        <dbReference type="Proteomes" id="UP000177235"/>
    </source>
</evidence>
<dbReference type="AlphaFoldDB" id="A0A1F5QA82"/>
<feature type="domain" description="Clp R" evidence="6">
    <location>
        <begin position="1"/>
        <end position="141"/>
    </location>
</feature>
<evidence type="ECO:0000259" key="6">
    <source>
        <dbReference type="PROSITE" id="PS51903"/>
    </source>
</evidence>
<dbReference type="InterPro" id="IPR041546">
    <property type="entry name" value="ClpA/ClpB_AAA_lid"/>
</dbReference>
<dbReference type="CDD" id="cd19499">
    <property type="entry name" value="RecA-like_ClpB_Hsp104-like"/>
    <property type="match status" value="1"/>
</dbReference>
<organism evidence="7 8">
    <name type="scientific">Candidatus Doudnabacteria bacterium RIFCSPLOWO2_02_FULL_48_13</name>
    <dbReference type="NCBI Taxonomy" id="1817845"/>
    <lineage>
        <taxon>Bacteria</taxon>
        <taxon>Candidatus Doudnaibacteriota</taxon>
    </lineage>
</organism>
<dbReference type="SUPFAM" id="SSF81923">
    <property type="entry name" value="Double Clp-N motif"/>
    <property type="match status" value="1"/>
</dbReference>
<keyword evidence="3" id="KW-0067">ATP-binding</keyword>
<dbReference type="InterPro" id="IPR019489">
    <property type="entry name" value="Clp_ATPase_C"/>
</dbReference>
<dbReference type="Proteomes" id="UP000177235">
    <property type="component" value="Unassembled WGS sequence"/>
</dbReference>
<dbReference type="PANTHER" id="PTHR11638">
    <property type="entry name" value="ATP-DEPENDENT CLP PROTEASE"/>
    <property type="match status" value="1"/>
</dbReference>
<dbReference type="SUPFAM" id="SSF52540">
    <property type="entry name" value="P-loop containing nucleoside triphosphate hydrolases"/>
    <property type="match status" value="2"/>
</dbReference>
<dbReference type="Gene3D" id="4.10.860.10">
    <property type="entry name" value="UVR domain"/>
    <property type="match status" value="1"/>
</dbReference>
<accession>A0A1F5QA82</accession>
<dbReference type="InterPro" id="IPR004176">
    <property type="entry name" value="Clp_R_N"/>
</dbReference>
<dbReference type="InterPro" id="IPR027417">
    <property type="entry name" value="P-loop_NTPase"/>
</dbReference>
<dbReference type="GO" id="GO:0016887">
    <property type="term" value="F:ATP hydrolysis activity"/>
    <property type="evidence" value="ECO:0007669"/>
    <property type="project" value="InterPro"/>
</dbReference>
<gene>
    <name evidence="7" type="ORF">A3J05_03995</name>
</gene>
<dbReference type="Pfam" id="PF02861">
    <property type="entry name" value="Clp_N"/>
    <property type="match status" value="1"/>
</dbReference>
<evidence type="ECO:0000256" key="1">
    <source>
        <dbReference type="ARBA" id="ARBA00022737"/>
    </source>
</evidence>